<protein>
    <submittedName>
        <fullName evidence="1">Uncharacterized protein</fullName>
    </submittedName>
</protein>
<sequence length="405" mass="46891">MKNLEPNYNIETLSIPTDTVNQDVIDLAQRSSLKTMATKCHRRSLSPAFLGKSLSVKRKESRNFHAKNYTLGEDLNDKSFDYCATPSTGIQSKIDYFIFPYNHRVNCAKHMTFDREKASDKRHSSQEPTSGWKNIRKMILQQDVRFLHHNLNNLNEGLVRATRPPKEIREIFAFGKKKKQRKQKKSPASIMKKESLILNQFKSRIPNFSRLGTSDINRSLVISKQQFSSSHQNGRDIKNKKWLDRRNKNHNEFQKVFTNNGYYNSKLSPKQTILNSLLTEPIKISKPSEEIFAKVKEERTEFRNRKLRINPEKINRNSICSTKASFNLLTPEIAGDAKFFNTSITVPSTAKGKRRKCKLKSIASDIKNKRGNMILNVYSPEPKVFPKQGKIKAFRTNDFFNQTII</sequence>
<evidence type="ECO:0000313" key="1">
    <source>
        <dbReference type="EMBL" id="CAI2359279.1"/>
    </source>
</evidence>
<comment type="caution">
    <text evidence="1">The sequence shown here is derived from an EMBL/GenBank/DDBJ whole genome shotgun (WGS) entry which is preliminary data.</text>
</comment>
<dbReference type="EMBL" id="CAMPGE010000531">
    <property type="protein sequence ID" value="CAI2359279.1"/>
    <property type="molecule type" value="Genomic_DNA"/>
</dbReference>
<proteinExistence type="predicted"/>
<keyword evidence="2" id="KW-1185">Reference proteome</keyword>
<gene>
    <name evidence="1" type="ORF">ECRASSUSDP1_LOCUS565</name>
</gene>
<name>A0AAD1X3A9_EUPCR</name>
<reference evidence="1" key="1">
    <citation type="submission" date="2023-07" db="EMBL/GenBank/DDBJ databases">
        <authorList>
            <consortium name="AG Swart"/>
            <person name="Singh M."/>
            <person name="Singh A."/>
            <person name="Seah K."/>
            <person name="Emmerich C."/>
        </authorList>
    </citation>
    <scope>NUCLEOTIDE SEQUENCE</scope>
    <source>
        <strain evidence="1">DP1</strain>
    </source>
</reference>
<dbReference type="AlphaFoldDB" id="A0AAD1X3A9"/>
<dbReference type="Proteomes" id="UP001295684">
    <property type="component" value="Unassembled WGS sequence"/>
</dbReference>
<accession>A0AAD1X3A9</accession>
<evidence type="ECO:0000313" key="2">
    <source>
        <dbReference type="Proteomes" id="UP001295684"/>
    </source>
</evidence>
<organism evidence="1 2">
    <name type="scientific">Euplotes crassus</name>
    <dbReference type="NCBI Taxonomy" id="5936"/>
    <lineage>
        <taxon>Eukaryota</taxon>
        <taxon>Sar</taxon>
        <taxon>Alveolata</taxon>
        <taxon>Ciliophora</taxon>
        <taxon>Intramacronucleata</taxon>
        <taxon>Spirotrichea</taxon>
        <taxon>Hypotrichia</taxon>
        <taxon>Euplotida</taxon>
        <taxon>Euplotidae</taxon>
        <taxon>Moneuplotes</taxon>
    </lineage>
</organism>